<organism evidence="2 3">
    <name type="scientific">Arthrobotrys conoides</name>
    <dbReference type="NCBI Taxonomy" id="74498"/>
    <lineage>
        <taxon>Eukaryota</taxon>
        <taxon>Fungi</taxon>
        <taxon>Dikarya</taxon>
        <taxon>Ascomycota</taxon>
        <taxon>Pezizomycotina</taxon>
        <taxon>Orbiliomycetes</taxon>
        <taxon>Orbiliales</taxon>
        <taxon>Orbiliaceae</taxon>
        <taxon>Arthrobotrys</taxon>
    </lineage>
</organism>
<evidence type="ECO:0000313" key="3">
    <source>
        <dbReference type="Proteomes" id="UP001307849"/>
    </source>
</evidence>
<evidence type="ECO:0000256" key="1">
    <source>
        <dbReference type="SAM" id="MobiDB-lite"/>
    </source>
</evidence>
<feature type="compositionally biased region" description="Gly residues" evidence="1">
    <location>
        <begin position="434"/>
        <end position="443"/>
    </location>
</feature>
<feature type="compositionally biased region" description="Low complexity" evidence="1">
    <location>
        <begin position="699"/>
        <end position="715"/>
    </location>
</feature>
<comment type="caution">
    <text evidence="2">The sequence shown here is derived from an EMBL/GenBank/DDBJ whole genome shotgun (WGS) entry which is preliminary data.</text>
</comment>
<feature type="region of interest" description="Disordered" evidence="1">
    <location>
        <begin position="699"/>
        <end position="768"/>
    </location>
</feature>
<protein>
    <submittedName>
        <fullName evidence="2">Uncharacterized protein</fullName>
    </submittedName>
</protein>
<reference evidence="2 3" key="1">
    <citation type="submission" date="2019-10" db="EMBL/GenBank/DDBJ databases">
        <authorList>
            <person name="Palmer J.M."/>
        </authorList>
    </citation>
    <scope>NUCLEOTIDE SEQUENCE [LARGE SCALE GENOMIC DNA]</scope>
    <source>
        <strain evidence="2 3">TWF506</strain>
    </source>
</reference>
<dbReference type="EMBL" id="JAVHJM010000007">
    <property type="protein sequence ID" value="KAK6510661.1"/>
    <property type="molecule type" value="Genomic_DNA"/>
</dbReference>
<keyword evidence="3" id="KW-1185">Reference proteome</keyword>
<name>A0AAN8NJ63_9PEZI</name>
<evidence type="ECO:0000313" key="2">
    <source>
        <dbReference type="EMBL" id="KAK6510661.1"/>
    </source>
</evidence>
<gene>
    <name evidence="2" type="ORF">TWF506_009764</name>
</gene>
<proteinExistence type="predicted"/>
<sequence length="848" mass="94421">MSTISMLDRRDQNTLDHVNIGVRTPPLAMVIRHMDHGHNYGETSNDPKPRLALPDLNIDLSDSSPQLQAASGLDGAFATLNISDTQARKTSQPIAERPRTSIVNVIQGFDTCYRGQTCLEKPRFDNLEDPWSPYSRDSPKLNSVVIEPSPRTDSVRWSVLSINDKDSVGTKASDCELGSLSLSHCIVAGIPFHDKLSNGKISSRHLEFERQCTRDVEDETSNPWVIQPGEFASRLRCPFAASGAGCNTYCLFVNARNLDGIRNHIKAHHPDFFLATLLCNKWEEIFRACFPKAKPAWCPSPYFDIRLVQEQYKGAWPVKRSPSQPHAHHLHGEGECSYKSVSSDVDIVEEPGSLFSPTATEYEGPYSRDFPEILSSLQAVWHVRLSLFVDKVYGRPFDGSSHLPWKVLSPYGGQNQQPYQAGASPFFDFHNGSGPAGGSGGQHTPGQDGFKDSDDEYDDGSEGGGKDGRKRDRKYPMRLACPLAGIGHPEFPCWVPCQGRKGRRYTGARYMKDLRHHIRTRHADIWSSEKLASILHPHTQTYKQLFCKLLDWPKTLEMPSRGHGSPSLYELFAIDPDREAKRAELYRIVQASRGLLPHLTANTGHQAAPEMNGQISDNHLSPTANIPNLGIPFEPQRHSQPDFQGGPLVNPQTTLVSHQMGPKQGAWALQGGVGAQFRPFGAHQQLDFSGSMMLQSPFVMSSPSASTSSPQQRSQYPNQEHMEFDTQPPPFYPHQQQGFLNTATLQNPSLKSPPSISASSPQQDLLNPNQWYQSPDLELNGFKDNQGALQHDFSYIRGHLFDQGIFHNGAYPTADQIVPDLLGSQIPESPTRFFADDFDWGANDVDLE</sequence>
<dbReference type="Proteomes" id="UP001307849">
    <property type="component" value="Unassembled WGS sequence"/>
</dbReference>
<feature type="region of interest" description="Disordered" evidence="1">
    <location>
        <begin position="419"/>
        <end position="472"/>
    </location>
</feature>
<accession>A0AAN8NJ63</accession>
<feature type="compositionally biased region" description="Low complexity" evidence="1">
    <location>
        <begin position="748"/>
        <end position="761"/>
    </location>
</feature>
<feature type="compositionally biased region" description="Polar residues" evidence="1">
    <location>
        <begin position="734"/>
        <end position="747"/>
    </location>
</feature>
<dbReference type="AlphaFoldDB" id="A0AAN8NJ63"/>